<keyword evidence="3" id="KW-1003">Cell membrane</keyword>
<dbReference type="Pfam" id="PF25057">
    <property type="entry name" value="CUT_N"/>
    <property type="match status" value="1"/>
</dbReference>
<feature type="transmembrane region" description="Helical" evidence="9">
    <location>
        <begin position="663"/>
        <end position="684"/>
    </location>
</feature>
<evidence type="ECO:0000313" key="12">
    <source>
        <dbReference type="WBParaSite" id="PTRK_0000202000.1"/>
    </source>
</evidence>
<evidence type="ECO:0000256" key="9">
    <source>
        <dbReference type="SAM" id="Phobius"/>
    </source>
</evidence>
<keyword evidence="7 9" id="KW-0472">Membrane</keyword>
<dbReference type="Pfam" id="PF25301">
    <property type="entry name" value="CUT_C"/>
    <property type="match status" value="1"/>
</dbReference>
<keyword evidence="2" id="KW-0193">Cuticle</keyword>
<keyword evidence="11" id="KW-1185">Reference proteome</keyword>
<name>A0A0N4Z4V3_PARTI</name>
<evidence type="ECO:0000256" key="5">
    <source>
        <dbReference type="ARBA" id="ARBA00022729"/>
    </source>
</evidence>
<keyword evidence="4 9" id="KW-0812">Transmembrane</keyword>
<organism evidence="11 12">
    <name type="scientific">Parastrongyloides trichosuri</name>
    <name type="common">Possum-specific nematode worm</name>
    <dbReference type="NCBI Taxonomy" id="131310"/>
    <lineage>
        <taxon>Eukaryota</taxon>
        <taxon>Metazoa</taxon>
        <taxon>Ecdysozoa</taxon>
        <taxon>Nematoda</taxon>
        <taxon>Chromadorea</taxon>
        <taxon>Rhabditida</taxon>
        <taxon>Tylenchina</taxon>
        <taxon>Panagrolaimomorpha</taxon>
        <taxon>Strongyloidoidea</taxon>
        <taxon>Strongyloididae</taxon>
        <taxon>Parastrongyloides</taxon>
    </lineage>
</organism>
<dbReference type="InterPro" id="IPR051962">
    <property type="entry name" value="Cuticlin"/>
</dbReference>
<evidence type="ECO:0000256" key="2">
    <source>
        <dbReference type="ARBA" id="ARBA00022460"/>
    </source>
</evidence>
<dbReference type="AlphaFoldDB" id="A0A0N4Z4V3"/>
<evidence type="ECO:0000256" key="7">
    <source>
        <dbReference type="ARBA" id="ARBA00023136"/>
    </source>
</evidence>
<dbReference type="InterPro" id="IPR056953">
    <property type="entry name" value="CUT_N"/>
</dbReference>
<dbReference type="PANTHER" id="PTHR22907">
    <property type="entry name" value="GH04558P"/>
    <property type="match status" value="1"/>
</dbReference>
<protein>
    <submittedName>
        <fullName evidence="12">ZP domain-containing protein</fullName>
    </submittedName>
</protein>
<dbReference type="InterPro" id="IPR001507">
    <property type="entry name" value="ZP_dom"/>
</dbReference>
<dbReference type="Proteomes" id="UP000038045">
    <property type="component" value="Unplaced"/>
</dbReference>
<dbReference type="PANTHER" id="PTHR22907:SF54">
    <property type="entry name" value="GH04558P"/>
    <property type="match status" value="1"/>
</dbReference>
<dbReference type="InterPro" id="IPR057475">
    <property type="entry name" value="CUT_C"/>
</dbReference>
<evidence type="ECO:0000256" key="4">
    <source>
        <dbReference type="ARBA" id="ARBA00022692"/>
    </source>
</evidence>
<feature type="region of interest" description="Disordered" evidence="8">
    <location>
        <begin position="194"/>
        <end position="222"/>
    </location>
</feature>
<dbReference type="SMART" id="SM00241">
    <property type="entry name" value="ZP"/>
    <property type="match status" value="1"/>
</dbReference>
<dbReference type="GO" id="GO:0042302">
    <property type="term" value="F:structural constituent of cuticle"/>
    <property type="evidence" value="ECO:0007669"/>
    <property type="project" value="UniProtKB-KW"/>
</dbReference>
<evidence type="ECO:0000313" key="11">
    <source>
        <dbReference type="Proteomes" id="UP000038045"/>
    </source>
</evidence>
<keyword evidence="5" id="KW-0732">Signal</keyword>
<evidence type="ECO:0000256" key="1">
    <source>
        <dbReference type="ARBA" id="ARBA00004251"/>
    </source>
</evidence>
<proteinExistence type="predicted"/>
<dbReference type="PROSITE" id="PS51034">
    <property type="entry name" value="ZP_2"/>
    <property type="match status" value="1"/>
</dbReference>
<dbReference type="WBParaSite" id="PTRK_0000202000.1">
    <property type="protein sequence ID" value="PTRK_0000202000.1"/>
    <property type="gene ID" value="PTRK_0000202000"/>
</dbReference>
<evidence type="ECO:0000256" key="6">
    <source>
        <dbReference type="ARBA" id="ARBA00022989"/>
    </source>
</evidence>
<reference evidence="12" key="1">
    <citation type="submission" date="2017-02" db="UniProtKB">
        <authorList>
            <consortium name="WormBaseParasite"/>
        </authorList>
    </citation>
    <scope>IDENTIFICATION</scope>
</reference>
<evidence type="ECO:0000259" key="10">
    <source>
        <dbReference type="PROSITE" id="PS51034"/>
    </source>
</evidence>
<keyword evidence="6 9" id="KW-1133">Transmembrane helix</keyword>
<feature type="compositionally biased region" description="Low complexity" evidence="8">
    <location>
        <begin position="152"/>
        <end position="176"/>
    </location>
</feature>
<feature type="compositionally biased region" description="Polar residues" evidence="8">
    <location>
        <begin position="194"/>
        <end position="220"/>
    </location>
</feature>
<comment type="subcellular location">
    <subcellularLocation>
        <location evidence="1">Cell membrane</location>
        <topology evidence="1">Single-pass type I membrane protein</topology>
    </subcellularLocation>
</comment>
<evidence type="ECO:0000256" key="8">
    <source>
        <dbReference type="SAM" id="MobiDB-lite"/>
    </source>
</evidence>
<sequence>MIINHNTKKEAQLHDRIFGALGRPLSRIADENDMGMGIFDDIKITWNHFGRKYKFNFKKDELSYINVYETLMRKIAIERPDFDGVIAYNEKNGRQIIINNDVDLRHALKENNNKLKIYTTVQNDKGYIAAADLVRKPQRSHSVPVDHHTRFSNGSSQISPVSSNSQNSQYYGNNYGRLSKSPELNEKLDVNVNSYHHSPQSRGYSQHTPNIQSPRSSYDSNGGRVAVYNNNGPVVPYPQDIPPGYAYTVTSVAPYNSQLMNGYPPHNWLLSHFLTAPHMPYMPRGTFTGPNKYHNWHSHRYYYKVGAGPIWFTLTKVILFILFNETLSKLSQQAFMNSSNWRNYKGSKIYSSHIYSPKVKNFIESAVVLCDSNSIGIKLDIFNFNGGRIFPSRHEGITKCTSSYSQDTSTITYRLPLNSTDCGVWSIKKSDKFLSVEYTITIIVGFNLQKLTEDDKLYNLKCVYNSMHQTLNALMEISTFSKTNLIKEEGIPDCHYSLHKNSIDGPFIGKVSVGEKVFHTWKCNNPSFAMKVYQCYVHDGSKKKYLIVDETGCSKDTSILPDLVYSSSLNLVFSEAKVFKFAHSSQIHFSCLILLCPKVDPNCKRYTPPSCPNTFTNNNNVRLRRAHTMNGIVEGNYSVFDDGEKIKNNSEKVKCNSLSSNTLLIISMLCNITTLLVLSVSMIYNWKHKFMGKIEISNGQTQGTTGGVTASN</sequence>
<feature type="domain" description="ZP" evidence="10">
    <location>
        <begin position="369"/>
        <end position="610"/>
    </location>
</feature>
<dbReference type="GO" id="GO:0005886">
    <property type="term" value="C:plasma membrane"/>
    <property type="evidence" value="ECO:0007669"/>
    <property type="project" value="UniProtKB-SubCell"/>
</dbReference>
<feature type="region of interest" description="Disordered" evidence="8">
    <location>
        <begin position="138"/>
        <end position="180"/>
    </location>
</feature>
<accession>A0A0N4Z4V3</accession>
<evidence type="ECO:0000256" key="3">
    <source>
        <dbReference type="ARBA" id="ARBA00022475"/>
    </source>
</evidence>